<reference evidence="3 4" key="1">
    <citation type="submission" date="2016-07" db="EMBL/GenBank/DDBJ databases">
        <title>Draft genome of the white-rot fungus Obba rivulosa 3A-2.</title>
        <authorList>
            <consortium name="DOE Joint Genome Institute"/>
            <person name="Miettinen O."/>
            <person name="Riley R."/>
            <person name="Acob R."/>
            <person name="Barry K."/>
            <person name="Cullen D."/>
            <person name="De Vries R."/>
            <person name="Hainaut M."/>
            <person name="Hatakka A."/>
            <person name="Henrissat B."/>
            <person name="Hilden K."/>
            <person name="Kuo R."/>
            <person name="Labutti K."/>
            <person name="Lipzen A."/>
            <person name="Makela M.R."/>
            <person name="Sandor L."/>
            <person name="Spatafora J.W."/>
            <person name="Grigoriev I.V."/>
            <person name="Hibbett D.S."/>
        </authorList>
    </citation>
    <scope>NUCLEOTIDE SEQUENCE [LARGE SCALE GENOMIC DNA]</scope>
    <source>
        <strain evidence="3 4">3A-2</strain>
    </source>
</reference>
<accession>A0A8E2DNT5</accession>
<dbReference type="AlphaFoldDB" id="A0A8E2DNT5"/>
<dbReference type="OrthoDB" id="2631524at2759"/>
<evidence type="ECO:0000313" key="3">
    <source>
        <dbReference type="EMBL" id="OCH91348.1"/>
    </source>
</evidence>
<feature type="compositionally biased region" description="Basic and acidic residues" evidence="2">
    <location>
        <begin position="694"/>
        <end position="704"/>
    </location>
</feature>
<proteinExistence type="predicted"/>
<dbReference type="EMBL" id="KV722387">
    <property type="protein sequence ID" value="OCH91348.1"/>
    <property type="molecule type" value="Genomic_DNA"/>
</dbReference>
<evidence type="ECO:0000313" key="4">
    <source>
        <dbReference type="Proteomes" id="UP000250043"/>
    </source>
</evidence>
<feature type="compositionally biased region" description="Basic and acidic residues" evidence="2">
    <location>
        <begin position="639"/>
        <end position="663"/>
    </location>
</feature>
<name>A0A8E2DNT5_9APHY</name>
<feature type="region of interest" description="Disordered" evidence="2">
    <location>
        <begin position="639"/>
        <end position="745"/>
    </location>
</feature>
<keyword evidence="4" id="KW-1185">Reference proteome</keyword>
<feature type="coiled-coil region" evidence="1">
    <location>
        <begin position="768"/>
        <end position="886"/>
    </location>
</feature>
<sequence length="920" mass="103597">MFDKSLHWNTRYDHPTVHDNLDVPLAVQSYVDQQLRLIPAKSPGCGRSPWLFIDLRQATNQRRLEHKAELLKQFPAMLAGRHWEQLSQEGWVPLCIVRMSVPRRDLAATSASEDLELCNVIWQCEAGPLGLSFYSNNQNTQDVMNYLACNTSEVSNDAPKVVDFGVASQFLVQLGRKTYPRGAGKLLERAEVSIRTGLQVGNCKRSTSASGWEMKITDYTPMTFEEYMEAECERWASLPISSRPVPLPESEQVLHSRFMTHEHLRIANRLAVPWKPGQRPRRTIVPTNDFSITVLGLPASLSAHDFFSGIYGMTLVSHHWKFPGPLSSSPQVHFYRPPLEPGCTHPPRFYHRDRLVPNGLPVCQLGINYTGQLEFSSDGMVHPAGKLYEEYKKSLSYAVQQGFAIPELALLLALDILDDNGDRDGTIGRVLRPTIGTNKEHYRNAFQSAWSRRNPLLPSGQTFYPCADALEEGLVIDCGLIPMPVFPHVRSILMQSGAFPAVATYARTELLKAPPSGRATGIPGYDRLQRGMVAMLPGLTKEGVSMRQYKHRYPITAWVESPKMAVFREPEPCTAHGVEKQCVCWVAQYLCDAAREYSVVHPEFGTGETSLLAKLSAHITCTNCIEVILGVREVADTRGDENTTDHVCMRRKAMSENKPDTQMHIDLPPPALRESSMTQLAVNTPTPPPSPSRQRKEGSPDRVKSSLIRPTESAPMDTASSTSPYEGSEGNVPMHGDVSSRGNPDDMQMEDLLAYCTRLVRRRNFKDRRIVSQQVNTLTAEKRRLKEKLIQQSRTEEELRSALMQQKQKLTTYEAECSNKVGLLHEKDSRIVSLEETLRGRDQRIDELEASLHTQETRTREMAKIIVRLESQLREKEQVMAGVKRLLEGPSSDIATHDGNTESDRPQDREPLLKRMRTDS</sequence>
<feature type="compositionally biased region" description="Basic and acidic residues" evidence="2">
    <location>
        <begin position="895"/>
        <end position="920"/>
    </location>
</feature>
<protein>
    <submittedName>
        <fullName evidence="3">Uncharacterized protein</fullName>
    </submittedName>
</protein>
<feature type="region of interest" description="Disordered" evidence="2">
    <location>
        <begin position="886"/>
        <end position="920"/>
    </location>
</feature>
<evidence type="ECO:0000256" key="1">
    <source>
        <dbReference type="SAM" id="Coils"/>
    </source>
</evidence>
<keyword evidence="1" id="KW-0175">Coiled coil</keyword>
<evidence type="ECO:0000256" key="2">
    <source>
        <dbReference type="SAM" id="MobiDB-lite"/>
    </source>
</evidence>
<dbReference type="Proteomes" id="UP000250043">
    <property type="component" value="Unassembled WGS sequence"/>
</dbReference>
<gene>
    <name evidence="3" type="ORF">OBBRIDRAFT_530563</name>
</gene>
<organism evidence="3 4">
    <name type="scientific">Obba rivulosa</name>
    <dbReference type="NCBI Taxonomy" id="1052685"/>
    <lineage>
        <taxon>Eukaryota</taxon>
        <taxon>Fungi</taxon>
        <taxon>Dikarya</taxon>
        <taxon>Basidiomycota</taxon>
        <taxon>Agaricomycotina</taxon>
        <taxon>Agaricomycetes</taxon>
        <taxon>Polyporales</taxon>
        <taxon>Gelatoporiaceae</taxon>
        <taxon>Obba</taxon>
    </lineage>
</organism>